<evidence type="ECO:0000313" key="3">
    <source>
        <dbReference type="Proteomes" id="UP001345963"/>
    </source>
</evidence>
<dbReference type="InterPro" id="IPR029057">
    <property type="entry name" value="PRTase-like"/>
</dbReference>
<dbReference type="Pfam" id="PF14681">
    <property type="entry name" value="UPRTase"/>
    <property type="match status" value="1"/>
</dbReference>
<evidence type="ECO:0000259" key="1">
    <source>
        <dbReference type="Pfam" id="PF14681"/>
    </source>
</evidence>
<organism evidence="2 3">
    <name type="scientific">Ataeniobius toweri</name>
    <dbReference type="NCBI Taxonomy" id="208326"/>
    <lineage>
        <taxon>Eukaryota</taxon>
        <taxon>Metazoa</taxon>
        <taxon>Chordata</taxon>
        <taxon>Craniata</taxon>
        <taxon>Vertebrata</taxon>
        <taxon>Euteleostomi</taxon>
        <taxon>Actinopterygii</taxon>
        <taxon>Neopterygii</taxon>
        <taxon>Teleostei</taxon>
        <taxon>Neoteleostei</taxon>
        <taxon>Acanthomorphata</taxon>
        <taxon>Ovalentaria</taxon>
        <taxon>Atherinomorphae</taxon>
        <taxon>Cyprinodontiformes</taxon>
        <taxon>Goodeidae</taxon>
        <taxon>Ataeniobius</taxon>
    </lineage>
</organism>
<evidence type="ECO:0000313" key="2">
    <source>
        <dbReference type="EMBL" id="MED6241874.1"/>
    </source>
</evidence>
<comment type="caution">
    <text evidence="2">The sequence shown here is derived from an EMBL/GenBank/DDBJ whole genome shotgun (WGS) entry which is preliminary data.</text>
</comment>
<gene>
    <name evidence="2" type="primary">UCKL1_3</name>
    <name evidence="2" type="ORF">ATANTOWER_029032</name>
</gene>
<accession>A0ABU7AW62</accession>
<protein>
    <submittedName>
        <fullName evidence="2">Uridine-cytidine kinase-like 1</fullName>
    </submittedName>
</protein>
<name>A0ABU7AW62_9TELE</name>
<sequence length="115" mass="12763">MRLLIEHALSFLPLKPVLVETPQGTIYDGKRLSGKRITGVSILRAGETMEQALTAVCKDIRLGKILIQTNHDTGEPEVCLFRRTSHLNACLNLMSSPCSFTTFVCLRRSVKTMSS</sequence>
<dbReference type="Gene3D" id="3.40.50.2020">
    <property type="match status" value="1"/>
</dbReference>
<reference evidence="2 3" key="1">
    <citation type="submission" date="2021-07" db="EMBL/GenBank/DDBJ databases">
        <authorList>
            <person name="Palmer J.M."/>
        </authorList>
    </citation>
    <scope>NUCLEOTIDE SEQUENCE [LARGE SCALE GENOMIC DNA]</scope>
    <source>
        <strain evidence="2 3">AT_MEX2019</strain>
        <tissue evidence="2">Muscle</tissue>
    </source>
</reference>
<dbReference type="InterPro" id="IPR000836">
    <property type="entry name" value="PRTase_dom"/>
</dbReference>
<dbReference type="SUPFAM" id="SSF53271">
    <property type="entry name" value="PRTase-like"/>
    <property type="match status" value="1"/>
</dbReference>
<feature type="domain" description="Phosphoribosyltransferase" evidence="1">
    <location>
        <begin position="1"/>
        <end position="90"/>
    </location>
</feature>
<dbReference type="EMBL" id="JAHUTI010030245">
    <property type="protein sequence ID" value="MED6241874.1"/>
    <property type="molecule type" value="Genomic_DNA"/>
</dbReference>
<dbReference type="Proteomes" id="UP001345963">
    <property type="component" value="Unassembled WGS sequence"/>
</dbReference>
<proteinExistence type="predicted"/>
<keyword evidence="3" id="KW-1185">Reference proteome</keyword>